<organism evidence="10 11">
    <name type="scientific">Pseudonocardia ammonioxydans</name>
    <dbReference type="NCBI Taxonomy" id="260086"/>
    <lineage>
        <taxon>Bacteria</taxon>
        <taxon>Bacillati</taxon>
        <taxon>Actinomycetota</taxon>
        <taxon>Actinomycetes</taxon>
        <taxon>Pseudonocardiales</taxon>
        <taxon>Pseudonocardiaceae</taxon>
        <taxon>Pseudonocardia</taxon>
    </lineage>
</organism>
<feature type="transmembrane region" description="Helical" evidence="9">
    <location>
        <begin position="383"/>
        <end position="404"/>
    </location>
</feature>
<evidence type="ECO:0000256" key="2">
    <source>
        <dbReference type="ARBA" id="ARBA00022475"/>
    </source>
</evidence>
<dbReference type="GO" id="GO:0005886">
    <property type="term" value="C:plasma membrane"/>
    <property type="evidence" value="ECO:0007669"/>
    <property type="project" value="UniProtKB-SubCell"/>
</dbReference>
<evidence type="ECO:0000256" key="7">
    <source>
        <dbReference type="ARBA" id="ARBA00024033"/>
    </source>
</evidence>
<dbReference type="AlphaFoldDB" id="A0A1I5B279"/>
<gene>
    <name evidence="10" type="ORF">SAMN05216207_101943</name>
</gene>
<feature type="transmembrane region" description="Helical" evidence="9">
    <location>
        <begin position="24"/>
        <end position="47"/>
    </location>
</feature>
<dbReference type="GO" id="GO:0016758">
    <property type="term" value="F:hexosyltransferase activity"/>
    <property type="evidence" value="ECO:0007669"/>
    <property type="project" value="InterPro"/>
</dbReference>
<evidence type="ECO:0000256" key="4">
    <source>
        <dbReference type="ARBA" id="ARBA00022692"/>
    </source>
</evidence>
<sequence length="436" mass="45319">MPGPARGVPQVPAPSRTAGERVHAVVRTAAPVVAAVALLTAVLLFVFGDPPLLRWLPSPDIAAMHVDFDTFWRSAHALAEQGAGSAAVYDTGARLHNLNPPLLSVLLVPFGLLDPVLAYRLFTALSVVLVVVAVGAVCRETGIGRRWSVLVLGGVLASSPLHGTLLLGQVYPLLLALLVAGLLAERRGRPYLAATCYGIMVALKPSLAPVLFLPAVQRRWRPFLAGIGAAAVATVIGVVVAGLPTAWQWLAMALAEPVGPTPDNASLPGLALRWGLPTVVGTVAGAVLLIGTLVHYARRTARYGRSAAAGTDPAGTALSAVLATGLLTAPIAWHNYLLLLVPGLVVLAASGRPGDTRRRVVVAILALAVVPVSWSGLWPDGGLLTPLAHGLYTAVLLATWWSLLRPSTVRPPFTDANGRTDPAAFRSAEGGSRTFG</sequence>
<dbReference type="InterPro" id="IPR018584">
    <property type="entry name" value="GT87"/>
</dbReference>
<dbReference type="Proteomes" id="UP000199614">
    <property type="component" value="Unassembled WGS sequence"/>
</dbReference>
<evidence type="ECO:0000313" key="11">
    <source>
        <dbReference type="Proteomes" id="UP000199614"/>
    </source>
</evidence>
<feature type="transmembrane region" description="Helical" evidence="9">
    <location>
        <begin position="149"/>
        <end position="171"/>
    </location>
</feature>
<name>A0A1I5B279_PSUAM</name>
<comment type="subcellular location">
    <subcellularLocation>
        <location evidence="1">Cell membrane</location>
        <topology evidence="1">Multi-pass membrane protein</topology>
    </subcellularLocation>
</comment>
<feature type="transmembrane region" description="Helical" evidence="9">
    <location>
        <begin position="117"/>
        <end position="137"/>
    </location>
</feature>
<feature type="transmembrane region" description="Helical" evidence="9">
    <location>
        <begin position="360"/>
        <end position="377"/>
    </location>
</feature>
<feature type="transmembrane region" description="Helical" evidence="9">
    <location>
        <begin position="223"/>
        <end position="250"/>
    </location>
</feature>
<accession>A0A1I5B279</accession>
<keyword evidence="2" id="KW-1003">Cell membrane</keyword>
<evidence type="ECO:0000256" key="8">
    <source>
        <dbReference type="SAM" id="MobiDB-lite"/>
    </source>
</evidence>
<feature type="region of interest" description="Disordered" evidence="8">
    <location>
        <begin position="415"/>
        <end position="436"/>
    </location>
</feature>
<feature type="transmembrane region" description="Helical" evidence="9">
    <location>
        <begin position="270"/>
        <end position="294"/>
    </location>
</feature>
<keyword evidence="5 9" id="KW-1133">Transmembrane helix</keyword>
<dbReference type="EMBL" id="FOUY01000019">
    <property type="protein sequence ID" value="SFN68795.1"/>
    <property type="molecule type" value="Genomic_DNA"/>
</dbReference>
<keyword evidence="11" id="KW-1185">Reference proteome</keyword>
<evidence type="ECO:0000313" key="10">
    <source>
        <dbReference type="EMBL" id="SFN68795.1"/>
    </source>
</evidence>
<keyword evidence="4 9" id="KW-0812">Transmembrane</keyword>
<reference evidence="10 11" key="1">
    <citation type="submission" date="2016-10" db="EMBL/GenBank/DDBJ databases">
        <authorList>
            <person name="de Groot N.N."/>
        </authorList>
    </citation>
    <scope>NUCLEOTIDE SEQUENCE [LARGE SCALE GENOMIC DNA]</scope>
    <source>
        <strain evidence="10 11">CGMCC 4.1877</strain>
    </source>
</reference>
<keyword evidence="3" id="KW-0808">Transferase</keyword>
<evidence type="ECO:0000256" key="3">
    <source>
        <dbReference type="ARBA" id="ARBA00022679"/>
    </source>
</evidence>
<evidence type="ECO:0000256" key="6">
    <source>
        <dbReference type="ARBA" id="ARBA00023136"/>
    </source>
</evidence>
<keyword evidence="6 9" id="KW-0472">Membrane</keyword>
<evidence type="ECO:0000256" key="9">
    <source>
        <dbReference type="SAM" id="Phobius"/>
    </source>
</evidence>
<protein>
    <recommendedName>
        <fullName evidence="12">Arabinofuranan 3-O-arabinosyltransferase</fullName>
    </recommendedName>
</protein>
<evidence type="ECO:0008006" key="12">
    <source>
        <dbReference type="Google" id="ProtNLM"/>
    </source>
</evidence>
<evidence type="ECO:0000256" key="5">
    <source>
        <dbReference type="ARBA" id="ARBA00022989"/>
    </source>
</evidence>
<comment type="similarity">
    <text evidence="7">Belongs to the glycosyltransferase 87 family.</text>
</comment>
<dbReference type="STRING" id="260086.SAMN05216207_101943"/>
<evidence type="ECO:0000256" key="1">
    <source>
        <dbReference type="ARBA" id="ARBA00004651"/>
    </source>
</evidence>
<proteinExistence type="inferred from homology"/>
<feature type="transmembrane region" description="Helical" evidence="9">
    <location>
        <begin position="191"/>
        <end position="216"/>
    </location>
</feature>
<dbReference type="Pfam" id="PF09594">
    <property type="entry name" value="GT87"/>
    <property type="match status" value="1"/>
</dbReference>